<accession>A0AAN9I0B8</accession>
<organism evidence="2 3">
    <name type="scientific">Crotalaria pallida</name>
    <name type="common">Smooth rattlebox</name>
    <name type="synonym">Crotalaria striata</name>
    <dbReference type="NCBI Taxonomy" id="3830"/>
    <lineage>
        <taxon>Eukaryota</taxon>
        <taxon>Viridiplantae</taxon>
        <taxon>Streptophyta</taxon>
        <taxon>Embryophyta</taxon>
        <taxon>Tracheophyta</taxon>
        <taxon>Spermatophyta</taxon>
        <taxon>Magnoliopsida</taxon>
        <taxon>eudicotyledons</taxon>
        <taxon>Gunneridae</taxon>
        <taxon>Pentapetalae</taxon>
        <taxon>rosids</taxon>
        <taxon>fabids</taxon>
        <taxon>Fabales</taxon>
        <taxon>Fabaceae</taxon>
        <taxon>Papilionoideae</taxon>
        <taxon>50 kb inversion clade</taxon>
        <taxon>genistoids sensu lato</taxon>
        <taxon>core genistoids</taxon>
        <taxon>Crotalarieae</taxon>
        <taxon>Crotalaria</taxon>
    </lineage>
</organism>
<evidence type="ECO:0000313" key="3">
    <source>
        <dbReference type="Proteomes" id="UP001372338"/>
    </source>
</evidence>
<feature type="region of interest" description="Disordered" evidence="1">
    <location>
        <begin position="185"/>
        <end position="226"/>
    </location>
</feature>
<evidence type="ECO:0000313" key="2">
    <source>
        <dbReference type="EMBL" id="KAK7255941.1"/>
    </source>
</evidence>
<feature type="compositionally biased region" description="Polar residues" evidence="1">
    <location>
        <begin position="12"/>
        <end position="29"/>
    </location>
</feature>
<name>A0AAN9I0B8_CROPI</name>
<feature type="compositionally biased region" description="Basic and acidic residues" evidence="1">
    <location>
        <begin position="211"/>
        <end position="220"/>
    </location>
</feature>
<feature type="compositionally biased region" description="Basic and acidic residues" evidence="1">
    <location>
        <begin position="78"/>
        <end position="90"/>
    </location>
</feature>
<keyword evidence="3" id="KW-1185">Reference proteome</keyword>
<dbReference type="AlphaFoldDB" id="A0AAN9I0B8"/>
<feature type="region of interest" description="Disordered" evidence="1">
    <location>
        <begin position="78"/>
        <end position="101"/>
    </location>
</feature>
<feature type="region of interest" description="Disordered" evidence="1">
    <location>
        <begin position="1"/>
        <end position="29"/>
    </location>
</feature>
<evidence type="ECO:0000256" key="1">
    <source>
        <dbReference type="SAM" id="MobiDB-lite"/>
    </source>
</evidence>
<feature type="compositionally biased region" description="Polar residues" evidence="1">
    <location>
        <begin position="91"/>
        <end position="101"/>
    </location>
</feature>
<gene>
    <name evidence="2" type="ORF">RIF29_29370</name>
</gene>
<sequence>MAKKRGRPPKTPSLSKISDQSTPAKPSDNATIAELSQLDAEDIADLENLTPKQAKTLLQNFDAIRAKIIEKELVDKNNDEGNESCHETTQAHEQNTNSNPGTIAGTLMYQVCKKLGMLKKPFSDLNKRKFTEIDKKKCDLRNRLDFIQSMLAQYPSDAMQQIMDIYIRPMTHVVLVAMRGGHIPHRGGKAGRAYHGGRADRGGRGAGRKGGKAERGDGRRVRARHR</sequence>
<dbReference type="EMBL" id="JAYWIO010000006">
    <property type="protein sequence ID" value="KAK7255941.1"/>
    <property type="molecule type" value="Genomic_DNA"/>
</dbReference>
<protein>
    <submittedName>
        <fullName evidence="2">Uncharacterized protein</fullName>
    </submittedName>
</protein>
<dbReference type="Proteomes" id="UP001372338">
    <property type="component" value="Unassembled WGS sequence"/>
</dbReference>
<proteinExistence type="predicted"/>
<comment type="caution">
    <text evidence="2">The sequence shown here is derived from an EMBL/GenBank/DDBJ whole genome shotgun (WGS) entry which is preliminary data.</text>
</comment>
<reference evidence="2 3" key="1">
    <citation type="submission" date="2024-01" db="EMBL/GenBank/DDBJ databases">
        <title>The genomes of 5 underutilized Papilionoideae crops provide insights into root nodulation and disease resistanc.</title>
        <authorList>
            <person name="Yuan L."/>
        </authorList>
    </citation>
    <scope>NUCLEOTIDE SEQUENCE [LARGE SCALE GENOMIC DNA]</scope>
    <source>
        <strain evidence="2">ZHUSHIDOU_FW_LH</strain>
        <tissue evidence="2">Leaf</tissue>
    </source>
</reference>